<gene>
    <name evidence="3" type="ORF">Q8A67_023271</name>
</gene>
<evidence type="ECO:0008006" key="5">
    <source>
        <dbReference type="Google" id="ProtNLM"/>
    </source>
</evidence>
<protein>
    <recommendedName>
        <fullName evidence="5">Secreted protein</fullName>
    </recommendedName>
</protein>
<evidence type="ECO:0000256" key="2">
    <source>
        <dbReference type="SAM" id="SignalP"/>
    </source>
</evidence>
<keyword evidence="1" id="KW-0472">Membrane</keyword>
<proteinExistence type="predicted"/>
<keyword evidence="2" id="KW-0732">Signal</keyword>
<name>A0AA88TKR7_9TELE</name>
<keyword evidence="1" id="KW-0812">Transmembrane</keyword>
<feature type="signal peptide" evidence="2">
    <location>
        <begin position="1"/>
        <end position="23"/>
    </location>
</feature>
<evidence type="ECO:0000313" key="4">
    <source>
        <dbReference type="Proteomes" id="UP001187343"/>
    </source>
</evidence>
<comment type="caution">
    <text evidence="3">The sequence shown here is derived from an EMBL/GenBank/DDBJ whole genome shotgun (WGS) entry which is preliminary data.</text>
</comment>
<reference evidence="3" key="1">
    <citation type="submission" date="2023-08" db="EMBL/GenBank/DDBJ databases">
        <title>Chromosome-level Genome Assembly of mud carp (Cirrhinus molitorella).</title>
        <authorList>
            <person name="Liu H."/>
        </authorList>
    </citation>
    <scope>NUCLEOTIDE SEQUENCE</scope>
    <source>
        <strain evidence="3">Prfri</strain>
        <tissue evidence="3">Muscle</tissue>
    </source>
</reference>
<keyword evidence="1" id="KW-1133">Transmembrane helix</keyword>
<feature type="chain" id="PRO_5041680964" description="Secreted protein" evidence="2">
    <location>
        <begin position="24"/>
        <end position="89"/>
    </location>
</feature>
<feature type="transmembrane region" description="Helical" evidence="1">
    <location>
        <begin position="57"/>
        <end position="83"/>
    </location>
</feature>
<dbReference type="Proteomes" id="UP001187343">
    <property type="component" value="Unassembled WGS sequence"/>
</dbReference>
<organism evidence="3 4">
    <name type="scientific">Cirrhinus molitorella</name>
    <name type="common">mud carp</name>
    <dbReference type="NCBI Taxonomy" id="172907"/>
    <lineage>
        <taxon>Eukaryota</taxon>
        <taxon>Metazoa</taxon>
        <taxon>Chordata</taxon>
        <taxon>Craniata</taxon>
        <taxon>Vertebrata</taxon>
        <taxon>Euteleostomi</taxon>
        <taxon>Actinopterygii</taxon>
        <taxon>Neopterygii</taxon>
        <taxon>Teleostei</taxon>
        <taxon>Ostariophysi</taxon>
        <taxon>Cypriniformes</taxon>
        <taxon>Cyprinidae</taxon>
        <taxon>Labeoninae</taxon>
        <taxon>Labeonini</taxon>
        <taxon>Cirrhinus</taxon>
    </lineage>
</organism>
<evidence type="ECO:0000256" key="1">
    <source>
        <dbReference type="SAM" id="Phobius"/>
    </source>
</evidence>
<accession>A0AA88TKR7</accession>
<dbReference type="EMBL" id="JAUYZG010000023">
    <property type="protein sequence ID" value="KAK2870744.1"/>
    <property type="molecule type" value="Genomic_DNA"/>
</dbReference>
<evidence type="ECO:0000313" key="3">
    <source>
        <dbReference type="EMBL" id="KAK2870744.1"/>
    </source>
</evidence>
<keyword evidence="4" id="KW-1185">Reference proteome</keyword>
<sequence length="89" mass="10115">MHSRQRGCWVLAAFHSIVLQLCSLRMPPPSSYLTPPPSSPHLLHRFSEKHFLFPSQVVWGSLANSTAALKVLLMLMSGMTHVLREHQQR</sequence>
<dbReference type="AlphaFoldDB" id="A0AA88TKR7"/>